<feature type="transmembrane region" description="Helical" evidence="2">
    <location>
        <begin position="34"/>
        <end position="55"/>
    </location>
</feature>
<dbReference type="AlphaFoldDB" id="A0A2H3E1D5"/>
<evidence type="ECO:0000313" key="4">
    <source>
        <dbReference type="Proteomes" id="UP000217790"/>
    </source>
</evidence>
<dbReference type="Proteomes" id="UP000217790">
    <property type="component" value="Unassembled WGS sequence"/>
</dbReference>
<evidence type="ECO:0008006" key="5">
    <source>
        <dbReference type="Google" id="ProtNLM"/>
    </source>
</evidence>
<feature type="region of interest" description="Disordered" evidence="1">
    <location>
        <begin position="306"/>
        <end position="347"/>
    </location>
</feature>
<organism evidence="3 4">
    <name type="scientific">Armillaria gallica</name>
    <name type="common">Bulbous honey fungus</name>
    <name type="synonym">Armillaria bulbosa</name>
    <dbReference type="NCBI Taxonomy" id="47427"/>
    <lineage>
        <taxon>Eukaryota</taxon>
        <taxon>Fungi</taxon>
        <taxon>Dikarya</taxon>
        <taxon>Basidiomycota</taxon>
        <taxon>Agaricomycotina</taxon>
        <taxon>Agaricomycetes</taxon>
        <taxon>Agaricomycetidae</taxon>
        <taxon>Agaricales</taxon>
        <taxon>Marasmiineae</taxon>
        <taxon>Physalacriaceae</taxon>
        <taxon>Armillaria</taxon>
    </lineage>
</organism>
<feature type="compositionally biased region" description="Polar residues" evidence="1">
    <location>
        <begin position="306"/>
        <end position="316"/>
    </location>
</feature>
<keyword evidence="4" id="KW-1185">Reference proteome</keyword>
<dbReference type="OrthoDB" id="2989367at2759"/>
<evidence type="ECO:0000256" key="1">
    <source>
        <dbReference type="SAM" id="MobiDB-lite"/>
    </source>
</evidence>
<proteinExistence type="predicted"/>
<keyword evidence="2" id="KW-1133">Transmembrane helix</keyword>
<feature type="transmembrane region" description="Helical" evidence="2">
    <location>
        <begin position="148"/>
        <end position="169"/>
    </location>
</feature>
<feature type="transmembrane region" description="Helical" evidence="2">
    <location>
        <begin position="234"/>
        <end position="252"/>
    </location>
</feature>
<name>A0A2H3E1D5_ARMGA</name>
<sequence length="347" mass="38491">MSTGIHTASDIPDLTSTQLRNIYQALDTQLNSTILLLLWHGFYTGVMVTTLWTIAQSENRLHGRGSRFLLIIILLLYIFTTFGTLSTWIPLAQSFINGKIFWTRYETLSNPSPAIYFIGALAACFCTILADTSLIWRCWIVWGRSWRVVLVPAICTTLGVVSRGLVLYYNFSQWDSYNGSASFLYALESVNWAVLYSSLILATTIWCTIFIVYRILKVSGIATGIRLYRGIIEVMVDSAAIYSAMIVVLLVLEVHNENVGNYLTSIAVEMRGIVPILVGRVAAGHTRPDDGWGDSRSTVSSLEFGNHSISQDSSTGADVEEDLSLRPTPSDLEEGSQSRNYGKADIV</sequence>
<dbReference type="EMBL" id="KZ293646">
    <property type="protein sequence ID" value="PBL00121.1"/>
    <property type="molecule type" value="Genomic_DNA"/>
</dbReference>
<keyword evidence="2" id="KW-0812">Transmembrane</keyword>
<evidence type="ECO:0000313" key="3">
    <source>
        <dbReference type="EMBL" id="PBL00121.1"/>
    </source>
</evidence>
<protein>
    <recommendedName>
        <fullName evidence="5">Integral membrane protein</fullName>
    </recommendedName>
</protein>
<feature type="transmembrane region" description="Helical" evidence="2">
    <location>
        <begin position="114"/>
        <end position="136"/>
    </location>
</feature>
<evidence type="ECO:0000256" key="2">
    <source>
        <dbReference type="SAM" id="Phobius"/>
    </source>
</evidence>
<keyword evidence="2" id="KW-0472">Membrane</keyword>
<feature type="transmembrane region" description="Helical" evidence="2">
    <location>
        <begin position="67"/>
        <end position="89"/>
    </location>
</feature>
<dbReference type="InParanoid" id="A0A2H3E1D5"/>
<gene>
    <name evidence="3" type="ORF">ARMGADRAFT_1072509</name>
</gene>
<feature type="transmembrane region" description="Helical" evidence="2">
    <location>
        <begin position="189"/>
        <end position="213"/>
    </location>
</feature>
<reference evidence="4" key="1">
    <citation type="journal article" date="2017" name="Nat. Ecol. Evol.">
        <title>Genome expansion and lineage-specific genetic innovations in the forest pathogenic fungi Armillaria.</title>
        <authorList>
            <person name="Sipos G."/>
            <person name="Prasanna A.N."/>
            <person name="Walter M.C."/>
            <person name="O'Connor E."/>
            <person name="Balint B."/>
            <person name="Krizsan K."/>
            <person name="Kiss B."/>
            <person name="Hess J."/>
            <person name="Varga T."/>
            <person name="Slot J."/>
            <person name="Riley R."/>
            <person name="Boka B."/>
            <person name="Rigling D."/>
            <person name="Barry K."/>
            <person name="Lee J."/>
            <person name="Mihaltcheva S."/>
            <person name="LaButti K."/>
            <person name="Lipzen A."/>
            <person name="Waldron R."/>
            <person name="Moloney N.M."/>
            <person name="Sperisen C."/>
            <person name="Kredics L."/>
            <person name="Vagvoelgyi C."/>
            <person name="Patrignani A."/>
            <person name="Fitzpatrick D."/>
            <person name="Nagy I."/>
            <person name="Doyle S."/>
            <person name="Anderson J.B."/>
            <person name="Grigoriev I.V."/>
            <person name="Gueldener U."/>
            <person name="Muensterkoetter M."/>
            <person name="Nagy L.G."/>
        </authorList>
    </citation>
    <scope>NUCLEOTIDE SEQUENCE [LARGE SCALE GENOMIC DNA]</scope>
    <source>
        <strain evidence="4">Ar21-2</strain>
    </source>
</reference>
<accession>A0A2H3E1D5</accession>